<feature type="compositionally biased region" description="Basic and acidic residues" evidence="1">
    <location>
        <begin position="251"/>
        <end position="260"/>
    </location>
</feature>
<sequence>MAMSIAALTNGLAGGGGCACCCDSSVPSCMLSKPLRSVLLQKFPSSGIRARAPPAPLSLSSRSSNGLPRRCRGPRSALDDADYEARDNSPKKAEEGPNARPLPGYKKPDKPRGAQNALSRALAYRQAKESAESSGTVKKVDKPPAPERPKDVPEVEIFRGQNFQSRLQPSEASPSSSDGASPSSVSDPTPSAASAEGDGETASKAGSNEASPSEGETVSQARLQGPSALTLDIGKVIEEKLGASSASKIDANTKKPEQRTAETSPDDGGAKSSASLDAFMKAQAYKKQQQEMTAALKEKVSEPTATVTSSSSSSSSSTSASATGSGSGENLVEVEIVTRDGVIRKLVNPEKAFTNVKEFRRTGVSSIDFAGLGFADKKQGGRTVVREDYQAPPPGALPEVEILTKDAEPDAVDGEESDLYKPRVSTWGVFPRPADISKAYGGGRTIRPGDTLETEEERIAREAKTQKLLADYKKKMGLDVDPRLKAECEMIMKRGASLMDSGDLKGALVLFESVMEKMTFQSELHGLAALQGAICLDSLARFNEARETYEKLISHPNGKIRKQAKQLLYGFRAMENLKVSTSNKWDTSVYAKYFEAFSDGYNNNYKASEDETSNDKLMEQTLAYALLLFFPILLVVVLALSRGAS</sequence>
<feature type="compositionally biased region" description="Low complexity" evidence="1">
    <location>
        <begin position="49"/>
        <end position="68"/>
    </location>
</feature>
<evidence type="ECO:0000313" key="4">
    <source>
        <dbReference type="Proteomes" id="UP000077202"/>
    </source>
</evidence>
<gene>
    <name evidence="3" type="ORF">AXG93_745s1200</name>
</gene>
<feature type="compositionally biased region" description="Basic and acidic residues" evidence="1">
    <location>
        <begin position="138"/>
        <end position="157"/>
    </location>
</feature>
<feature type="compositionally biased region" description="Basic and acidic residues" evidence="1">
    <location>
        <begin position="83"/>
        <end position="97"/>
    </location>
</feature>
<dbReference type="PANTHER" id="PTHR35482:SF1">
    <property type="entry name" value="CYTOCHROME C OXIDASE SUBUNIT"/>
    <property type="match status" value="1"/>
</dbReference>
<keyword evidence="2" id="KW-0472">Membrane</keyword>
<dbReference type="EMBL" id="LVLJ01002893">
    <property type="protein sequence ID" value="OAE23298.1"/>
    <property type="molecule type" value="Genomic_DNA"/>
</dbReference>
<accession>A0A176VQX9</accession>
<organism evidence="3 4">
    <name type="scientific">Marchantia polymorpha subsp. ruderalis</name>
    <dbReference type="NCBI Taxonomy" id="1480154"/>
    <lineage>
        <taxon>Eukaryota</taxon>
        <taxon>Viridiplantae</taxon>
        <taxon>Streptophyta</taxon>
        <taxon>Embryophyta</taxon>
        <taxon>Marchantiophyta</taxon>
        <taxon>Marchantiopsida</taxon>
        <taxon>Marchantiidae</taxon>
        <taxon>Marchantiales</taxon>
        <taxon>Marchantiaceae</taxon>
        <taxon>Marchantia</taxon>
    </lineage>
</organism>
<feature type="transmembrane region" description="Helical" evidence="2">
    <location>
        <begin position="622"/>
        <end position="640"/>
    </location>
</feature>
<keyword evidence="2" id="KW-0812">Transmembrane</keyword>
<evidence type="ECO:0000256" key="2">
    <source>
        <dbReference type="SAM" id="Phobius"/>
    </source>
</evidence>
<feature type="compositionally biased region" description="Low complexity" evidence="1">
    <location>
        <begin position="169"/>
        <end position="188"/>
    </location>
</feature>
<dbReference type="AlphaFoldDB" id="A0A176VQX9"/>
<comment type="caution">
    <text evidence="3">The sequence shown here is derived from an EMBL/GenBank/DDBJ whole genome shotgun (WGS) entry which is preliminary data.</text>
</comment>
<feature type="region of interest" description="Disordered" evidence="1">
    <location>
        <begin position="240"/>
        <end position="332"/>
    </location>
</feature>
<evidence type="ECO:0000256" key="1">
    <source>
        <dbReference type="SAM" id="MobiDB-lite"/>
    </source>
</evidence>
<feature type="region of interest" description="Disordered" evidence="1">
    <location>
        <begin position="47"/>
        <end position="227"/>
    </location>
</feature>
<dbReference type="Proteomes" id="UP000077202">
    <property type="component" value="Unassembled WGS sequence"/>
</dbReference>
<reference evidence="3" key="1">
    <citation type="submission" date="2016-03" db="EMBL/GenBank/DDBJ databases">
        <title>Mechanisms controlling the formation of the plant cell surface in tip-growing cells are functionally conserved among land plants.</title>
        <authorList>
            <person name="Honkanen S."/>
            <person name="Jones V.A."/>
            <person name="Morieri G."/>
            <person name="Champion C."/>
            <person name="Hetherington A.J."/>
            <person name="Kelly S."/>
            <person name="Saint-Marcoux D."/>
            <person name="Proust H."/>
            <person name="Prescott H."/>
            <person name="Dolan L."/>
        </authorList>
    </citation>
    <scope>NUCLEOTIDE SEQUENCE [LARGE SCALE GENOMIC DNA]</scope>
    <source>
        <tissue evidence="3">Whole gametophyte</tissue>
    </source>
</reference>
<feature type="compositionally biased region" description="Low complexity" evidence="1">
    <location>
        <begin position="304"/>
        <end position="324"/>
    </location>
</feature>
<proteinExistence type="predicted"/>
<keyword evidence="4" id="KW-1185">Reference proteome</keyword>
<name>A0A176VQX9_MARPO</name>
<protein>
    <submittedName>
        <fullName evidence="3">Uncharacterized protein</fullName>
    </submittedName>
</protein>
<evidence type="ECO:0000313" key="3">
    <source>
        <dbReference type="EMBL" id="OAE23298.1"/>
    </source>
</evidence>
<keyword evidence="2" id="KW-1133">Transmembrane helix</keyword>
<feature type="compositionally biased region" description="Polar residues" evidence="1">
    <location>
        <begin position="204"/>
        <end position="222"/>
    </location>
</feature>
<dbReference type="PANTHER" id="PTHR35482">
    <property type="entry name" value="CYTOCHROME C OXIDASE SUBUNIT"/>
    <property type="match status" value="1"/>
</dbReference>